<dbReference type="AlphaFoldDB" id="A0A2P2Q7E4"/>
<dbReference type="EMBL" id="GGEC01082403">
    <property type="protein sequence ID" value="MBX62887.1"/>
    <property type="molecule type" value="Transcribed_RNA"/>
</dbReference>
<sequence length="25" mass="2899">MNQKKLSEDHNCYPCISLHLLEAVL</sequence>
<name>A0A2P2Q7E4_RHIMU</name>
<reference evidence="1" key="1">
    <citation type="submission" date="2018-02" db="EMBL/GenBank/DDBJ databases">
        <title>Rhizophora mucronata_Transcriptome.</title>
        <authorList>
            <person name="Meera S.P."/>
            <person name="Sreeshan A."/>
            <person name="Augustine A."/>
        </authorList>
    </citation>
    <scope>NUCLEOTIDE SEQUENCE</scope>
    <source>
        <tissue evidence="1">Leaf</tissue>
    </source>
</reference>
<organism evidence="1">
    <name type="scientific">Rhizophora mucronata</name>
    <name type="common">Asiatic mangrove</name>
    <dbReference type="NCBI Taxonomy" id="61149"/>
    <lineage>
        <taxon>Eukaryota</taxon>
        <taxon>Viridiplantae</taxon>
        <taxon>Streptophyta</taxon>
        <taxon>Embryophyta</taxon>
        <taxon>Tracheophyta</taxon>
        <taxon>Spermatophyta</taxon>
        <taxon>Magnoliopsida</taxon>
        <taxon>eudicotyledons</taxon>
        <taxon>Gunneridae</taxon>
        <taxon>Pentapetalae</taxon>
        <taxon>rosids</taxon>
        <taxon>fabids</taxon>
        <taxon>Malpighiales</taxon>
        <taxon>Rhizophoraceae</taxon>
        <taxon>Rhizophora</taxon>
    </lineage>
</organism>
<evidence type="ECO:0000313" key="1">
    <source>
        <dbReference type="EMBL" id="MBX62887.1"/>
    </source>
</evidence>
<proteinExistence type="predicted"/>
<accession>A0A2P2Q7E4</accession>
<protein>
    <submittedName>
        <fullName evidence="1">Uncharacterized protein</fullName>
    </submittedName>
</protein>